<gene>
    <name evidence="1" type="ORF">BKX93_03205</name>
</gene>
<dbReference type="AlphaFoldDB" id="A0A1D9LCY2"/>
<evidence type="ECO:0000313" key="2">
    <source>
        <dbReference type="Proteomes" id="UP000178776"/>
    </source>
</evidence>
<dbReference type="Gene3D" id="2.30.30.240">
    <property type="entry name" value="PRC-barrel domain"/>
    <property type="match status" value="1"/>
</dbReference>
<accession>A0A1D9LCY2</accession>
<dbReference type="EMBL" id="CP017707">
    <property type="protein sequence ID" value="AOZ49105.1"/>
    <property type="molecule type" value="Genomic_DNA"/>
</dbReference>
<dbReference type="InterPro" id="IPR027275">
    <property type="entry name" value="PRC-brl_dom"/>
</dbReference>
<dbReference type="RefSeq" id="WP_046156827.1">
    <property type="nucleotide sequence ID" value="NZ_CP017707.1"/>
</dbReference>
<dbReference type="GeneID" id="68840218"/>
<dbReference type="KEGG" id="cvc:BKX93_03205"/>
<dbReference type="SUPFAM" id="SSF50346">
    <property type="entry name" value="PRC-barrel domain"/>
    <property type="match status" value="1"/>
</dbReference>
<dbReference type="PANTHER" id="PTHR36505:SF1">
    <property type="entry name" value="BLR1072 PROTEIN"/>
    <property type="match status" value="1"/>
</dbReference>
<dbReference type="PANTHER" id="PTHR36505">
    <property type="entry name" value="BLR1072 PROTEIN"/>
    <property type="match status" value="1"/>
</dbReference>
<sequence length="132" mass="14676">MDYTERDIYGMYRPREKFGSLAEAAPGLVGADALLGSDVYSQKNEFVGVVKEIMLDMQSGRVARVVLSIGHPSINETLFNAPWRAFMFDPAHKRFVLNVEKMKLRPIPEGSRRRSPDQGLPVSDGDYGGGLD</sequence>
<name>A0A1D9LCY2_9NEIS</name>
<evidence type="ECO:0000313" key="1">
    <source>
        <dbReference type="EMBL" id="AOZ49105.1"/>
    </source>
</evidence>
<dbReference type="InterPro" id="IPR011033">
    <property type="entry name" value="PRC_barrel-like_sf"/>
</dbReference>
<dbReference type="STRING" id="1108595.BKX93_03205"/>
<reference evidence="1 2" key="1">
    <citation type="submission" date="2016-10" db="EMBL/GenBank/DDBJ databases">
        <title>Chromobacterium muskegensis sp. nov., an insecticidal bacterium isolated from Sphagnum bogs.</title>
        <authorList>
            <person name="Sparks M.E."/>
            <person name="Blackburn M.B."/>
            <person name="Gundersen-Rindal D.E."/>
            <person name="Mitchell A."/>
            <person name="Farrar R."/>
            <person name="Kuhar D."/>
        </authorList>
    </citation>
    <scope>NUCLEOTIDE SEQUENCE [LARGE SCALE GENOMIC DNA]</scope>
    <source>
        <strain evidence="1 2">21-1</strain>
    </source>
</reference>
<organism evidence="1 2">
    <name type="scientific">Chromobacterium vaccinii</name>
    <dbReference type="NCBI Taxonomy" id="1108595"/>
    <lineage>
        <taxon>Bacteria</taxon>
        <taxon>Pseudomonadati</taxon>
        <taxon>Pseudomonadota</taxon>
        <taxon>Betaproteobacteria</taxon>
        <taxon>Neisseriales</taxon>
        <taxon>Chromobacteriaceae</taxon>
        <taxon>Chromobacterium</taxon>
    </lineage>
</organism>
<proteinExistence type="predicted"/>
<dbReference type="Pfam" id="PF05239">
    <property type="entry name" value="PRC"/>
    <property type="match status" value="1"/>
</dbReference>
<dbReference type="Proteomes" id="UP000178776">
    <property type="component" value="Chromosome"/>
</dbReference>
<protein>
    <submittedName>
        <fullName evidence="1">Uncharacterized protein</fullName>
    </submittedName>
</protein>